<name>A0AAD4TZJ4_OVIAM</name>
<feature type="region of interest" description="Disordered" evidence="1">
    <location>
        <begin position="133"/>
        <end position="178"/>
    </location>
</feature>
<organism evidence="2 3">
    <name type="scientific">Ovis ammon polii</name>
    <dbReference type="NCBI Taxonomy" id="230172"/>
    <lineage>
        <taxon>Eukaryota</taxon>
        <taxon>Metazoa</taxon>
        <taxon>Chordata</taxon>
        <taxon>Craniata</taxon>
        <taxon>Vertebrata</taxon>
        <taxon>Euteleostomi</taxon>
        <taxon>Mammalia</taxon>
        <taxon>Eutheria</taxon>
        <taxon>Laurasiatheria</taxon>
        <taxon>Artiodactyla</taxon>
        <taxon>Ruminantia</taxon>
        <taxon>Pecora</taxon>
        <taxon>Bovidae</taxon>
        <taxon>Caprinae</taxon>
        <taxon>Ovis</taxon>
    </lineage>
</organism>
<accession>A0AAD4TZJ4</accession>
<feature type="compositionally biased region" description="Polar residues" evidence="1">
    <location>
        <begin position="169"/>
        <end position="178"/>
    </location>
</feature>
<comment type="caution">
    <text evidence="2">The sequence shown here is derived from an EMBL/GenBank/DDBJ whole genome shotgun (WGS) entry which is preliminary data.</text>
</comment>
<keyword evidence="3" id="KW-1185">Reference proteome</keyword>
<dbReference type="AlphaFoldDB" id="A0AAD4TZJ4"/>
<dbReference type="Proteomes" id="UP001214576">
    <property type="component" value="Unassembled WGS sequence"/>
</dbReference>
<feature type="compositionally biased region" description="Polar residues" evidence="1">
    <location>
        <begin position="147"/>
        <end position="159"/>
    </location>
</feature>
<dbReference type="EMBL" id="JAKZEL010000018">
    <property type="protein sequence ID" value="KAI4535567.1"/>
    <property type="molecule type" value="Genomic_DNA"/>
</dbReference>
<evidence type="ECO:0000256" key="1">
    <source>
        <dbReference type="SAM" id="MobiDB-lite"/>
    </source>
</evidence>
<gene>
    <name evidence="2" type="ORF">MG293_014793</name>
</gene>
<protein>
    <submittedName>
        <fullName evidence="2">Uncharacterized protein</fullName>
    </submittedName>
</protein>
<proteinExistence type="predicted"/>
<evidence type="ECO:0000313" key="3">
    <source>
        <dbReference type="Proteomes" id="UP001214576"/>
    </source>
</evidence>
<evidence type="ECO:0000313" key="2">
    <source>
        <dbReference type="EMBL" id="KAI4535567.1"/>
    </source>
</evidence>
<sequence>MCLSKQMQNLTRPVVSCKNGFCCFAETYTEERAPKGYSTGENSAASCILLPKGNGTGSCQDVQIEESKTVNSGSADNLITMAPRGPTPLQQQRLSADQSWEKKKVKTLLTQEDFQSSSPLKIQVSEKDVLKTPLKRVPMKPKHPDTSMKSAQFKNQGSEHSSEEVKENTPLSYTNTRNNQRISVSGLLVPFSKDRPRWVTYPSSTPPVPINPCGLQDHKCEDVKEANFFPPTASSSLPTDGG</sequence>
<reference evidence="2" key="1">
    <citation type="submission" date="2022-03" db="EMBL/GenBank/DDBJ databases">
        <title>Genomic analyses of argali, domestic sheep and their hybrids provide insights into chromosomal evolution, heterosis and genetic basis of agronomic traits.</title>
        <authorList>
            <person name="Li M."/>
        </authorList>
    </citation>
    <scope>NUCLEOTIDE SEQUENCE</scope>
    <source>
        <strain evidence="2">CAU-MHL-2022a</strain>
        <tissue evidence="2">Skin</tissue>
    </source>
</reference>